<dbReference type="Pfam" id="PF01965">
    <property type="entry name" value="DJ-1_PfpI"/>
    <property type="match status" value="1"/>
</dbReference>
<dbReference type="Gene3D" id="3.40.50.880">
    <property type="match status" value="1"/>
</dbReference>
<dbReference type="RefSeq" id="WP_206572350.1">
    <property type="nucleotide sequence ID" value="NZ_JAFKCV010000002.1"/>
</dbReference>
<evidence type="ECO:0000256" key="3">
    <source>
        <dbReference type="ARBA" id="ARBA00038493"/>
    </source>
</evidence>
<dbReference type="InterPro" id="IPR050325">
    <property type="entry name" value="Prot/Nucl_acid_deglycase"/>
</dbReference>
<dbReference type="InterPro" id="IPR029062">
    <property type="entry name" value="Class_I_gatase-like"/>
</dbReference>
<evidence type="ECO:0000256" key="1">
    <source>
        <dbReference type="ARBA" id="ARBA00023016"/>
    </source>
</evidence>
<evidence type="ECO:0000313" key="5">
    <source>
        <dbReference type="EMBL" id="MBN7824223.1"/>
    </source>
</evidence>
<evidence type="ECO:0000256" key="2">
    <source>
        <dbReference type="ARBA" id="ARBA00023239"/>
    </source>
</evidence>
<dbReference type="GO" id="GO:0019243">
    <property type="term" value="P:methylglyoxal catabolic process to D-lactate via S-lactoyl-glutathione"/>
    <property type="evidence" value="ECO:0007669"/>
    <property type="project" value="TreeGrafter"/>
</dbReference>
<dbReference type="GO" id="GO:0019172">
    <property type="term" value="F:glyoxalase III activity"/>
    <property type="evidence" value="ECO:0007669"/>
    <property type="project" value="TreeGrafter"/>
</dbReference>
<keyword evidence="6" id="KW-1185">Reference proteome</keyword>
<dbReference type="PANTHER" id="PTHR48094">
    <property type="entry name" value="PROTEIN/NUCLEIC ACID DEGLYCASE DJ-1-RELATED"/>
    <property type="match status" value="1"/>
</dbReference>
<comment type="similarity">
    <text evidence="3">Belongs to the peptidase C56 family. HSP31-like subfamily.</text>
</comment>
<organism evidence="5 6">
    <name type="scientific">Bowmanella dokdonensis</name>
    <dbReference type="NCBI Taxonomy" id="751969"/>
    <lineage>
        <taxon>Bacteria</taxon>
        <taxon>Pseudomonadati</taxon>
        <taxon>Pseudomonadota</taxon>
        <taxon>Gammaproteobacteria</taxon>
        <taxon>Alteromonadales</taxon>
        <taxon>Alteromonadaceae</taxon>
        <taxon>Bowmanella</taxon>
    </lineage>
</organism>
<dbReference type="GO" id="GO:0005737">
    <property type="term" value="C:cytoplasm"/>
    <property type="evidence" value="ECO:0007669"/>
    <property type="project" value="TreeGrafter"/>
</dbReference>
<proteinExistence type="inferred from homology"/>
<keyword evidence="2" id="KW-0456">Lyase</keyword>
<keyword evidence="1" id="KW-0346">Stress response</keyword>
<dbReference type="Proteomes" id="UP000664654">
    <property type="component" value="Unassembled WGS sequence"/>
</dbReference>
<dbReference type="SUPFAM" id="SSF52317">
    <property type="entry name" value="Class I glutamine amidotransferase-like"/>
    <property type="match status" value="1"/>
</dbReference>
<dbReference type="EMBL" id="JAFKCV010000002">
    <property type="protein sequence ID" value="MBN7824223.1"/>
    <property type="molecule type" value="Genomic_DNA"/>
</dbReference>
<dbReference type="InterPro" id="IPR002818">
    <property type="entry name" value="DJ-1/PfpI"/>
</dbReference>
<name>A0A939DK64_9ALTE</name>
<evidence type="ECO:0000259" key="4">
    <source>
        <dbReference type="Pfam" id="PF01965"/>
    </source>
</evidence>
<protein>
    <submittedName>
        <fullName evidence="5">DJ-1/PfpI family protein</fullName>
    </submittedName>
</protein>
<evidence type="ECO:0000313" key="6">
    <source>
        <dbReference type="Proteomes" id="UP000664654"/>
    </source>
</evidence>
<gene>
    <name evidence="5" type="ORF">J0A66_03185</name>
</gene>
<comment type="caution">
    <text evidence="5">The sequence shown here is derived from an EMBL/GenBank/DDBJ whole genome shotgun (WGS) entry which is preliminary data.</text>
</comment>
<feature type="domain" description="DJ-1/PfpI" evidence="4">
    <location>
        <begin position="40"/>
        <end position="242"/>
    </location>
</feature>
<sequence length="373" mass="41302">MKRITTLVLGLLLSLPLLAQPRLLMVLSSHGEHDSEQNIVQPGFEFDELAKAYNVFSANGIEVDIASPKGGLPLADNYDPQKAYNQTFIQDKQAMDKLSHSLKLKAVNASDYQGIFVVGGKGPMFDLHQDNHLQALIRQIWENQGVVSAVCHGPAALVDVTLSDGSYLVAGKRVNGFTNQEEMAFGKKWRPQFAFLLQDKLSERGAKFERSSLMLNHVAQDDRLITGQNPFSTVDTALAVVKAMGIDTKTIPAYADDQTIKLVRRLLEGEAYTTEQLKAEQDIQVELLGMYGYYLAQFAESQVQQRQAAQLMELVQPIMQHPVLALETAKVYQSLGDATQARDTLNALLQTHPDMEEAKLLLQSLNGTQTDSE</sequence>
<dbReference type="CDD" id="cd03141">
    <property type="entry name" value="GATase1_Hsp31_like"/>
    <property type="match status" value="1"/>
</dbReference>
<dbReference type="AlphaFoldDB" id="A0A939DK64"/>
<dbReference type="PANTHER" id="PTHR48094:SF11">
    <property type="entry name" value="GLUTATHIONE-INDEPENDENT GLYOXALASE HSP31-RELATED"/>
    <property type="match status" value="1"/>
</dbReference>
<accession>A0A939DK64</accession>
<reference evidence="5" key="1">
    <citation type="submission" date="2021-03" db="EMBL/GenBank/DDBJ databases">
        <title>novel species isolated from a fishpond in China.</title>
        <authorList>
            <person name="Lu H."/>
            <person name="Cai Z."/>
        </authorList>
    </citation>
    <scope>NUCLEOTIDE SEQUENCE</scope>
    <source>
        <strain evidence="5">JCM 30855</strain>
    </source>
</reference>